<sequence>MTASRLAVPTGVTGAAVGASGGSVVVDPAPLPVVDQAVTRLARRPMGPVDVHGLARAALRTGAPKLLDVLALRATEERYDASAIGAALDAGRGWPGRALAHPQEALALATTWAVGDPAWRDGRRARTAYGEILRALGPDVFRDAEQAASVWAQLAFLDGDREEVERLLGVLPLSAAESADLRIDLANPYAAGGPSDAPRWLEMFNARLREAGLSPVAIDPRAEHPFDGLHAAPPEAVDGPLVTVIVPSFRPDPAGLFNSLRSMQAQSYGNLEILLVDDASGPGFGAVYDEALALDPRIRLVRMRENGGSYLGRNEAIARSKGRFVTTQDSDDWSHPARMAAQVLALQRNPWAPASRSDAIRALDDLTLTWLGYPSRRRNASSFMVRRTTIATVGVFDTVRKGADSEYHERVERRLGPTVDTDTPLAITRLRGGSLSRSDFRMLWMTPDRALYRTGFRAWHDSITSSTPPLDGAAQVRSRTFPASAAFRRALPGAPADRRSYDVAYLVDPAAPSALTEEPMRGLIISRDRMSCLVCQEDPTLGKPRRPNALAKAISPVLRGRIDMISASDVVSAKVLVVLTPGLLEMPSLDRPHVRADRIVALLPEPAAGVAADVLAMRDGARALLGVEIEWCAPTAESAQQWTIDLGEEAESLEEILASATPVAAAMPVTPVAAAIPVTPVAAAIPVTPVAAAIPVTPATPVAAVTPAEVAE</sequence>
<dbReference type="PANTHER" id="PTHR22916">
    <property type="entry name" value="GLYCOSYLTRANSFERASE"/>
    <property type="match status" value="1"/>
</dbReference>
<keyword evidence="3" id="KW-1185">Reference proteome</keyword>
<organism evidence="2 3">
    <name type="scientific">Nostocoides vanveenii</name>
    <dbReference type="NCBI Taxonomy" id="330835"/>
    <lineage>
        <taxon>Bacteria</taxon>
        <taxon>Bacillati</taxon>
        <taxon>Actinomycetota</taxon>
        <taxon>Actinomycetes</taxon>
        <taxon>Micrococcales</taxon>
        <taxon>Intrasporangiaceae</taxon>
        <taxon>Nostocoides</taxon>
    </lineage>
</organism>
<evidence type="ECO:0000259" key="1">
    <source>
        <dbReference type="Pfam" id="PF00535"/>
    </source>
</evidence>
<dbReference type="Pfam" id="PF00535">
    <property type="entry name" value="Glycos_transf_2"/>
    <property type="match status" value="1"/>
</dbReference>
<gene>
    <name evidence="2" type="ORF">GCM10009810_38820</name>
</gene>
<dbReference type="InterPro" id="IPR029044">
    <property type="entry name" value="Nucleotide-diphossugar_trans"/>
</dbReference>
<feature type="domain" description="Glycosyltransferase 2-like" evidence="1">
    <location>
        <begin position="243"/>
        <end position="350"/>
    </location>
</feature>
<reference evidence="2 3" key="1">
    <citation type="journal article" date="2019" name="Int. J. Syst. Evol. Microbiol.">
        <title>The Global Catalogue of Microorganisms (GCM) 10K type strain sequencing project: providing services to taxonomists for standard genome sequencing and annotation.</title>
        <authorList>
            <consortium name="The Broad Institute Genomics Platform"/>
            <consortium name="The Broad Institute Genome Sequencing Center for Infectious Disease"/>
            <person name="Wu L."/>
            <person name="Ma J."/>
        </authorList>
    </citation>
    <scope>NUCLEOTIDE SEQUENCE [LARGE SCALE GENOMIC DNA]</scope>
    <source>
        <strain evidence="2 3">JCM 15591</strain>
    </source>
</reference>
<dbReference type="Proteomes" id="UP001501475">
    <property type="component" value="Unassembled WGS sequence"/>
</dbReference>
<dbReference type="PANTHER" id="PTHR22916:SF3">
    <property type="entry name" value="UDP-GLCNAC:BETAGAL BETA-1,3-N-ACETYLGLUCOSAMINYLTRANSFERASE-LIKE PROTEIN 1"/>
    <property type="match status" value="1"/>
</dbReference>
<dbReference type="RefSeq" id="WP_344069669.1">
    <property type="nucleotide sequence ID" value="NZ_BAAAPN010000107.1"/>
</dbReference>
<name>A0ABN2L7S5_9MICO</name>
<evidence type="ECO:0000313" key="3">
    <source>
        <dbReference type="Proteomes" id="UP001501475"/>
    </source>
</evidence>
<comment type="caution">
    <text evidence="2">The sequence shown here is derived from an EMBL/GenBank/DDBJ whole genome shotgun (WGS) entry which is preliminary data.</text>
</comment>
<dbReference type="CDD" id="cd00761">
    <property type="entry name" value="Glyco_tranf_GTA_type"/>
    <property type="match status" value="1"/>
</dbReference>
<proteinExistence type="predicted"/>
<evidence type="ECO:0000313" key="2">
    <source>
        <dbReference type="EMBL" id="GAA1778090.1"/>
    </source>
</evidence>
<dbReference type="EMBL" id="BAAAPN010000107">
    <property type="protein sequence ID" value="GAA1778090.1"/>
    <property type="molecule type" value="Genomic_DNA"/>
</dbReference>
<dbReference type="SUPFAM" id="SSF53448">
    <property type="entry name" value="Nucleotide-diphospho-sugar transferases"/>
    <property type="match status" value="1"/>
</dbReference>
<accession>A0ABN2L7S5</accession>
<protein>
    <recommendedName>
        <fullName evidence="1">Glycosyltransferase 2-like domain-containing protein</fullName>
    </recommendedName>
</protein>
<dbReference type="InterPro" id="IPR001173">
    <property type="entry name" value="Glyco_trans_2-like"/>
</dbReference>
<dbReference type="Gene3D" id="3.90.550.10">
    <property type="entry name" value="Spore Coat Polysaccharide Biosynthesis Protein SpsA, Chain A"/>
    <property type="match status" value="1"/>
</dbReference>